<proteinExistence type="predicted"/>
<dbReference type="Proteomes" id="UP000252023">
    <property type="component" value="Chromosome"/>
</dbReference>
<protein>
    <submittedName>
        <fullName evidence="3">DUF1801 domain-containing protein</fullName>
    </submittedName>
</protein>
<feature type="compositionally biased region" description="Basic and acidic residues" evidence="1">
    <location>
        <begin position="1"/>
        <end position="11"/>
    </location>
</feature>
<dbReference type="AlphaFoldDB" id="A0A344PJ13"/>
<sequence length="165" mass="18299">MTADKDPDKKTPTKKKAISSDAKSEDGKAKNGPRLLAGGNPQIPKADGDAPVQDWIAAAPGWKSDVARRIDKLIVKTVPDVRKAVKWNQPFYGAPNDPGWFLGMHCLTRYLKIAFFNGTSLDPLPPAESKKATIRYLHVFEDKPLDEDQFVEWVCQAAKRPGMKL</sequence>
<organism evidence="3 4">
    <name type="scientific">Paracoccus suum</name>
    <dbReference type="NCBI Taxonomy" id="2259340"/>
    <lineage>
        <taxon>Bacteria</taxon>
        <taxon>Pseudomonadati</taxon>
        <taxon>Pseudomonadota</taxon>
        <taxon>Alphaproteobacteria</taxon>
        <taxon>Rhodobacterales</taxon>
        <taxon>Paracoccaceae</taxon>
        <taxon>Paracoccus</taxon>
    </lineage>
</organism>
<dbReference type="Pfam" id="PF08818">
    <property type="entry name" value="DUF1801"/>
    <property type="match status" value="1"/>
</dbReference>
<evidence type="ECO:0000313" key="3">
    <source>
        <dbReference type="EMBL" id="AXC49368.1"/>
    </source>
</evidence>
<accession>A0A344PJ13</accession>
<evidence type="ECO:0000259" key="2">
    <source>
        <dbReference type="Pfam" id="PF08818"/>
    </source>
</evidence>
<dbReference type="EMBL" id="CP030918">
    <property type="protein sequence ID" value="AXC49368.1"/>
    <property type="molecule type" value="Genomic_DNA"/>
</dbReference>
<evidence type="ECO:0000256" key="1">
    <source>
        <dbReference type="SAM" id="MobiDB-lite"/>
    </source>
</evidence>
<dbReference type="SUPFAM" id="SSF159888">
    <property type="entry name" value="YdhG-like"/>
    <property type="match status" value="1"/>
</dbReference>
<name>A0A344PJ13_9RHOB</name>
<feature type="domain" description="YdhG-like" evidence="2">
    <location>
        <begin position="65"/>
        <end position="157"/>
    </location>
</feature>
<reference evidence="4" key="1">
    <citation type="submission" date="2018-07" db="EMBL/GenBank/DDBJ databases">
        <title>Genome sequencing of Paracoccus sp. SC2-6.</title>
        <authorList>
            <person name="Heo J."/>
            <person name="Kim S.-J."/>
            <person name="Kwon S.-W."/>
        </authorList>
    </citation>
    <scope>NUCLEOTIDE SEQUENCE [LARGE SCALE GENOMIC DNA]</scope>
    <source>
        <strain evidence="4">SC2-6</strain>
    </source>
</reference>
<dbReference type="InterPro" id="IPR014922">
    <property type="entry name" value="YdhG-like"/>
</dbReference>
<evidence type="ECO:0000313" key="4">
    <source>
        <dbReference type="Proteomes" id="UP000252023"/>
    </source>
</evidence>
<keyword evidence="4" id="KW-1185">Reference proteome</keyword>
<dbReference type="OrthoDB" id="9811812at2"/>
<dbReference type="KEGG" id="pars:DRW48_06390"/>
<gene>
    <name evidence="3" type="ORF">DRW48_06390</name>
</gene>
<dbReference type="RefSeq" id="WP_114075685.1">
    <property type="nucleotide sequence ID" value="NZ_CP030918.1"/>
</dbReference>
<feature type="region of interest" description="Disordered" evidence="1">
    <location>
        <begin position="1"/>
        <end position="48"/>
    </location>
</feature>